<evidence type="ECO:0000313" key="2">
    <source>
        <dbReference type="Proteomes" id="UP001154329"/>
    </source>
</evidence>
<name>A0A9P0NQW2_APHGO</name>
<accession>A0A9P0NQW2</accession>
<reference evidence="1" key="2">
    <citation type="submission" date="2022-10" db="EMBL/GenBank/DDBJ databases">
        <authorList>
            <consortium name="ENA_rothamsted_submissions"/>
            <consortium name="culmorum"/>
            <person name="King R."/>
        </authorList>
    </citation>
    <scope>NUCLEOTIDE SEQUENCE</scope>
</reference>
<sequence length="163" mass="18112">MCARVCARCNPIFRFNLFTPPPASLRPNLPRVVNTFARIPGPFCPGRARSPLQSPPLRRRTLPSAHDPFVAPSLRGSFTTASSFFFFSSHISPSPLLARSLSLPLSPSLTLSLSFSHPLSLFAVRQPRPPPQPGRHYPRAFVRIRCHRSLNLRRTETAPPVAP</sequence>
<dbReference type="AlphaFoldDB" id="A0A9P0NQW2"/>
<keyword evidence="2" id="KW-1185">Reference proteome</keyword>
<organism evidence="1 2">
    <name type="scientific">Aphis gossypii</name>
    <name type="common">Cotton aphid</name>
    <dbReference type="NCBI Taxonomy" id="80765"/>
    <lineage>
        <taxon>Eukaryota</taxon>
        <taxon>Metazoa</taxon>
        <taxon>Ecdysozoa</taxon>
        <taxon>Arthropoda</taxon>
        <taxon>Hexapoda</taxon>
        <taxon>Insecta</taxon>
        <taxon>Pterygota</taxon>
        <taxon>Neoptera</taxon>
        <taxon>Paraneoptera</taxon>
        <taxon>Hemiptera</taxon>
        <taxon>Sternorrhyncha</taxon>
        <taxon>Aphidomorpha</taxon>
        <taxon>Aphidoidea</taxon>
        <taxon>Aphididae</taxon>
        <taxon>Aphidini</taxon>
        <taxon>Aphis</taxon>
        <taxon>Aphis</taxon>
    </lineage>
</organism>
<gene>
    <name evidence="1" type="ORF">APHIGO_LOCUS11338</name>
</gene>
<proteinExistence type="predicted"/>
<protein>
    <submittedName>
        <fullName evidence="1">Uncharacterized protein</fullName>
    </submittedName>
</protein>
<reference evidence="1" key="1">
    <citation type="submission" date="2022-02" db="EMBL/GenBank/DDBJ databases">
        <authorList>
            <person name="King R."/>
        </authorList>
    </citation>
    <scope>NUCLEOTIDE SEQUENCE</scope>
</reference>
<evidence type="ECO:0000313" key="1">
    <source>
        <dbReference type="EMBL" id="CAH1737905.1"/>
    </source>
</evidence>
<dbReference type="EMBL" id="OU899037">
    <property type="protein sequence ID" value="CAH1737905.1"/>
    <property type="molecule type" value="Genomic_DNA"/>
</dbReference>
<dbReference type="Proteomes" id="UP001154329">
    <property type="component" value="Chromosome 4"/>
</dbReference>